<dbReference type="InParanoid" id="G2Q1H0"/>
<dbReference type="HOGENOM" id="CLU_2832954_0_0_1"/>
<reference evidence="2 3" key="1">
    <citation type="journal article" date="2011" name="Nat. Biotechnol.">
        <title>Comparative genomic analysis of the thermophilic biomass-degrading fungi Myceliophthora thermophila and Thielavia terrestris.</title>
        <authorList>
            <person name="Berka R.M."/>
            <person name="Grigoriev I.V."/>
            <person name="Otillar R."/>
            <person name="Salamov A."/>
            <person name="Grimwood J."/>
            <person name="Reid I."/>
            <person name="Ishmael N."/>
            <person name="John T."/>
            <person name="Darmond C."/>
            <person name="Moisan M.-C."/>
            <person name="Henrissat B."/>
            <person name="Coutinho P.M."/>
            <person name="Lombard V."/>
            <person name="Natvig D.O."/>
            <person name="Lindquist E."/>
            <person name="Schmutz J."/>
            <person name="Lucas S."/>
            <person name="Harris P."/>
            <person name="Powlowski J."/>
            <person name="Bellemare A."/>
            <person name="Taylor D."/>
            <person name="Butler G."/>
            <person name="de Vries R.P."/>
            <person name="Allijn I.E."/>
            <person name="van den Brink J."/>
            <person name="Ushinsky S."/>
            <person name="Storms R."/>
            <person name="Powell A.J."/>
            <person name="Paulsen I.T."/>
            <person name="Elbourne L.D.H."/>
            <person name="Baker S.E."/>
            <person name="Magnuson J."/>
            <person name="LaBoissiere S."/>
            <person name="Clutterbuck A.J."/>
            <person name="Martinez D."/>
            <person name="Wogulis M."/>
            <person name="de Leon A.L."/>
            <person name="Rey M.W."/>
            <person name="Tsang A."/>
        </authorList>
    </citation>
    <scope>NUCLEOTIDE SEQUENCE [LARGE SCALE GENOMIC DNA]</scope>
    <source>
        <strain evidence="3">ATCC 42464 / BCRC 31852 / DSM 1799</strain>
    </source>
</reference>
<keyword evidence="1" id="KW-0472">Membrane</keyword>
<protein>
    <submittedName>
        <fullName evidence="2">Uncharacterized protein</fullName>
    </submittedName>
</protein>
<dbReference type="AlphaFoldDB" id="G2Q1H0"/>
<dbReference type="RefSeq" id="XP_003659405.1">
    <property type="nucleotide sequence ID" value="XM_003659357.1"/>
</dbReference>
<gene>
    <name evidence="2" type="ORF">MYCTH_2296392</name>
</gene>
<feature type="transmembrane region" description="Helical" evidence="1">
    <location>
        <begin position="46"/>
        <end position="65"/>
    </location>
</feature>
<keyword evidence="1" id="KW-1133">Transmembrane helix</keyword>
<dbReference type="Proteomes" id="UP000007322">
    <property type="component" value="Chromosome 1"/>
</dbReference>
<dbReference type="KEGG" id="mtm:MYCTH_2296392"/>
<dbReference type="EMBL" id="CP003002">
    <property type="protein sequence ID" value="AEO54160.1"/>
    <property type="molecule type" value="Genomic_DNA"/>
</dbReference>
<dbReference type="GeneID" id="11505688"/>
<dbReference type="VEuPathDB" id="FungiDB:MYCTH_2296392"/>
<evidence type="ECO:0000313" key="2">
    <source>
        <dbReference type="EMBL" id="AEO54160.1"/>
    </source>
</evidence>
<evidence type="ECO:0000313" key="3">
    <source>
        <dbReference type="Proteomes" id="UP000007322"/>
    </source>
</evidence>
<accession>G2Q1H0</accession>
<proteinExistence type="predicted"/>
<name>G2Q1H0_THET4</name>
<evidence type="ECO:0000256" key="1">
    <source>
        <dbReference type="SAM" id="Phobius"/>
    </source>
</evidence>
<organism evidence="2 3">
    <name type="scientific">Thermothelomyces thermophilus (strain ATCC 42464 / BCRC 31852 / DSM 1799)</name>
    <name type="common">Sporotrichum thermophile</name>
    <dbReference type="NCBI Taxonomy" id="573729"/>
    <lineage>
        <taxon>Eukaryota</taxon>
        <taxon>Fungi</taxon>
        <taxon>Dikarya</taxon>
        <taxon>Ascomycota</taxon>
        <taxon>Pezizomycotina</taxon>
        <taxon>Sordariomycetes</taxon>
        <taxon>Sordariomycetidae</taxon>
        <taxon>Sordariales</taxon>
        <taxon>Chaetomiaceae</taxon>
        <taxon>Thermothelomyces</taxon>
    </lineage>
</organism>
<keyword evidence="3" id="KW-1185">Reference proteome</keyword>
<keyword evidence="1" id="KW-0812">Transmembrane</keyword>
<sequence length="66" mass="7078">MKRIKPGTGREEDGDWLGESKAARDLAAVSRATAIEDNRVTLASGFPPPAFCFLLPVSCFLLLLAS</sequence>